<gene>
    <name evidence="2" type="ORF">U5817_24940</name>
</gene>
<dbReference type="Proteomes" id="UP001626593">
    <property type="component" value="Chromosome"/>
</dbReference>
<feature type="transmembrane region" description="Helical" evidence="1">
    <location>
        <begin position="94"/>
        <end position="112"/>
    </location>
</feature>
<name>A0ABZ1AM99_AROEV</name>
<dbReference type="EMBL" id="CP141259">
    <property type="protein sequence ID" value="WRL46404.1"/>
    <property type="molecule type" value="Genomic_DNA"/>
</dbReference>
<keyword evidence="1" id="KW-0472">Membrane</keyword>
<evidence type="ECO:0000256" key="1">
    <source>
        <dbReference type="SAM" id="Phobius"/>
    </source>
</evidence>
<evidence type="ECO:0000313" key="2">
    <source>
        <dbReference type="EMBL" id="WRL46404.1"/>
    </source>
</evidence>
<keyword evidence="3" id="KW-1185">Reference proteome</keyword>
<feature type="transmembrane region" description="Helical" evidence="1">
    <location>
        <begin position="55"/>
        <end position="73"/>
    </location>
</feature>
<keyword evidence="1" id="KW-0812">Transmembrane</keyword>
<keyword evidence="1" id="KW-1133">Transmembrane helix</keyword>
<evidence type="ECO:0000313" key="3">
    <source>
        <dbReference type="Proteomes" id="UP001626593"/>
    </source>
</evidence>
<accession>A0ABZ1AM99</accession>
<sequence>MEPEKKSAFTGLLNPVVLIPLIIIFGVFALIGAAIFGIDSGVLGSMARLEFARGLITYLFAVVTIGTAVVLVVSALSSGTSEEIEKRFQRGKEVLSLLLGVFGTIVGFYFGSESQIGSRAESAALPRLTPIMLSPAPARAGQDLRITAAVIGGIPPYRYRLTLGERTLAEQQAVKEGGWIVTDTKAPAVKSPTALEAVLRVTDAAGQATETVGKLEVLPPEGTR</sequence>
<protein>
    <submittedName>
        <fullName evidence="2">Uncharacterized protein</fullName>
    </submittedName>
</protein>
<feature type="transmembrane region" description="Helical" evidence="1">
    <location>
        <begin position="12"/>
        <end position="35"/>
    </location>
</feature>
<reference evidence="2 3" key="1">
    <citation type="submission" date="2023-12" db="EMBL/GenBank/DDBJ databases">
        <title>A. evansii MAY27, complete genome.</title>
        <authorList>
            <person name="Wang Y."/>
        </authorList>
    </citation>
    <scope>NUCLEOTIDE SEQUENCE [LARGE SCALE GENOMIC DNA]</scope>
    <source>
        <strain evidence="2 3">MAY27</strain>
    </source>
</reference>
<dbReference type="RefSeq" id="WP_407279234.1">
    <property type="nucleotide sequence ID" value="NZ_CP141259.1"/>
</dbReference>
<proteinExistence type="predicted"/>
<organism evidence="2 3">
    <name type="scientific">Aromatoleum evansii</name>
    <name type="common">Azoarcus evansii</name>
    <dbReference type="NCBI Taxonomy" id="59406"/>
    <lineage>
        <taxon>Bacteria</taxon>
        <taxon>Pseudomonadati</taxon>
        <taxon>Pseudomonadota</taxon>
        <taxon>Betaproteobacteria</taxon>
        <taxon>Rhodocyclales</taxon>
        <taxon>Rhodocyclaceae</taxon>
        <taxon>Aromatoleum</taxon>
    </lineage>
</organism>